<feature type="chain" id="PRO_5037518161" evidence="1">
    <location>
        <begin position="22"/>
        <end position="161"/>
    </location>
</feature>
<keyword evidence="2" id="KW-1185">Reference proteome</keyword>
<keyword evidence="1" id="KW-0732">Signal</keyword>
<reference evidence="3" key="1">
    <citation type="submission" date="2022-11" db="UniProtKB">
        <authorList>
            <consortium name="WormBaseParasite"/>
        </authorList>
    </citation>
    <scope>IDENTIFICATION</scope>
</reference>
<dbReference type="WBParaSite" id="nRc.2.0.1.t14561-RA">
    <property type="protein sequence ID" value="nRc.2.0.1.t14561-RA"/>
    <property type="gene ID" value="nRc.2.0.1.g14561"/>
</dbReference>
<dbReference type="AlphaFoldDB" id="A0A915IKM4"/>
<name>A0A915IKM4_ROMCU</name>
<evidence type="ECO:0000313" key="2">
    <source>
        <dbReference type="Proteomes" id="UP000887565"/>
    </source>
</evidence>
<accession>A0A915IKM4</accession>
<evidence type="ECO:0000256" key="1">
    <source>
        <dbReference type="SAM" id="SignalP"/>
    </source>
</evidence>
<feature type="signal peptide" evidence="1">
    <location>
        <begin position="1"/>
        <end position="21"/>
    </location>
</feature>
<evidence type="ECO:0000313" key="3">
    <source>
        <dbReference type="WBParaSite" id="nRc.2.0.1.t14561-RA"/>
    </source>
</evidence>
<dbReference type="Proteomes" id="UP000887565">
    <property type="component" value="Unplaced"/>
</dbReference>
<sequence>MFKNFPVTFACLAALFSVYQALKIEDNRPGAIPVVYDEVVDVPGGWLKIAWQARLVMHAELDRTIKELEAIDAMPGAPRHKLMKIPRATIKLDQRLKKVVFVVGQLNKLPPLEEIDENGQYGECYMKLYYPPNKSSPEVQEHRCVKITKQEADERKNYGNN</sequence>
<organism evidence="2 3">
    <name type="scientific">Romanomermis culicivorax</name>
    <name type="common">Nematode worm</name>
    <dbReference type="NCBI Taxonomy" id="13658"/>
    <lineage>
        <taxon>Eukaryota</taxon>
        <taxon>Metazoa</taxon>
        <taxon>Ecdysozoa</taxon>
        <taxon>Nematoda</taxon>
        <taxon>Enoplea</taxon>
        <taxon>Dorylaimia</taxon>
        <taxon>Mermithida</taxon>
        <taxon>Mermithoidea</taxon>
        <taxon>Mermithidae</taxon>
        <taxon>Romanomermis</taxon>
    </lineage>
</organism>
<protein>
    <submittedName>
        <fullName evidence="3">Uncharacterized protein</fullName>
    </submittedName>
</protein>
<proteinExistence type="predicted"/>